<sequence length="69" mass="7551">MPAQRRPDDRAANLTDGTAGQTKVVEHGAARGIDVEIATMDPQARGVSVARSRWLVERVRREALIDRVG</sequence>
<dbReference type="EMBL" id="BOMF01000136">
    <property type="protein sequence ID" value="GID49916.1"/>
    <property type="molecule type" value="Genomic_DNA"/>
</dbReference>
<protein>
    <submittedName>
        <fullName evidence="1">Uncharacterized protein</fullName>
    </submittedName>
</protein>
<name>A0ABQ3WUU7_9ACTN</name>
<gene>
    <name evidence="1" type="ORF">Aca07nite_71910</name>
</gene>
<reference evidence="1" key="1">
    <citation type="submission" date="2021-01" db="EMBL/GenBank/DDBJ databases">
        <title>Whole genome shotgun sequence of Actinoplanes capillaceus NBRC 16408.</title>
        <authorList>
            <person name="Komaki H."/>
            <person name="Tamura T."/>
        </authorList>
    </citation>
    <scope>NUCLEOTIDE SEQUENCE [LARGE SCALE GENOMIC DNA]</scope>
    <source>
        <strain evidence="1">NBRC 16408</strain>
    </source>
</reference>
<proteinExistence type="predicted"/>
<comment type="caution">
    <text evidence="1">The sequence shown here is derived from an EMBL/GenBank/DDBJ whole genome shotgun (WGS) entry which is preliminary data.</text>
</comment>
<accession>A0ABQ3WUU7</accession>
<evidence type="ECO:0000313" key="1">
    <source>
        <dbReference type="EMBL" id="GID49916.1"/>
    </source>
</evidence>
<organism evidence="1">
    <name type="scientific">Actinoplanes campanulatus</name>
    <dbReference type="NCBI Taxonomy" id="113559"/>
    <lineage>
        <taxon>Bacteria</taxon>
        <taxon>Bacillati</taxon>
        <taxon>Actinomycetota</taxon>
        <taxon>Actinomycetes</taxon>
        <taxon>Micromonosporales</taxon>
        <taxon>Micromonosporaceae</taxon>
        <taxon>Actinoplanes</taxon>
    </lineage>
</organism>